<organism evidence="3">
    <name type="scientific">Naegleria gruberi</name>
    <name type="common">Amoeba</name>
    <dbReference type="NCBI Taxonomy" id="5762"/>
    <lineage>
        <taxon>Eukaryota</taxon>
        <taxon>Discoba</taxon>
        <taxon>Heterolobosea</taxon>
        <taxon>Tetramitia</taxon>
        <taxon>Eutetramitia</taxon>
        <taxon>Vahlkampfiidae</taxon>
        <taxon>Naegleria</taxon>
    </lineage>
</organism>
<dbReference type="EMBL" id="GG738853">
    <property type="protein sequence ID" value="EFC47665.1"/>
    <property type="molecule type" value="Genomic_DNA"/>
</dbReference>
<dbReference type="KEGG" id="ngr:NAEGRDRAFT_64113"/>
<dbReference type="RefSeq" id="XP_002680409.1">
    <property type="nucleotide sequence ID" value="XM_002680363.1"/>
</dbReference>
<dbReference type="Proteomes" id="UP000006671">
    <property type="component" value="Unassembled WGS sequence"/>
</dbReference>
<keyword evidence="3" id="KW-1185">Reference proteome</keyword>
<feature type="compositionally biased region" description="Polar residues" evidence="1">
    <location>
        <begin position="2017"/>
        <end position="2035"/>
    </location>
</feature>
<dbReference type="Gene3D" id="1.25.40.10">
    <property type="entry name" value="Tetratricopeptide repeat domain"/>
    <property type="match status" value="1"/>
</dbReference>
<dbReference type="VEuPathDB" id="AmoebaDB:NAEGRDRAFT_64113"/>
<evidence type="ECO:0000256" key="1">
    <source>
        <dbReference type="SAM" id="MobiDB-lite"/>
    </source>
</evidence>
<dbReference type="STRING" id="5762.D2V5K4"/>
<accession>D2V5K4</accession>
<dbReference type="GeneID" id="8849478"/>
<protein>
    <submittedName>
        <fullName evidence="2">Predicted protein</fullName>
    </submittedName>
</protein>
<evidence type="ECO:0000313" key="3">
    <source>
        <dbReference type="Proteomes" id="UP000006671"/>
    </source>
</evidence>
<feature type="region of interest" description="Disordered" evidence="1">
    <location>
        <begin position="2012"/>
        <end position="2037"/>
    </location>
</feature>
<evidence type="ECO:0000313" key="2">
    <source>
        <dbReference type="EMBL" id="EFC47665.1"/>
    </source>
</evidence>
<feature type="compositionally biased region" description="Acidic residues" evidence="1">
    <location>
        <begin position="271"/>
        <end position="280"/>
    </location>
</feature>
<proteinExistence type="predicted"/>
<feature type="region of interest" description="Disordered" evidence="1">
    <location>
        <begin position="2072"/>
        <end position="2091"/>
    </location>
</feature>
<sequence>MRRRVDLAQVFREHGEFSEAFIQLELVEQSAQQKAESGEFDPKVELLHAKCLFLLSIVLKQKNRSDDATEYLESSKERTDYLLKVISPANTHKDQCTNFVFKSARLLLSEISLYSSEDLISQQQKNFQALPLGQKLTINEEANIEKILSEYLIPGLQNVKIVSGSQKVTVSNLEVFRNLCYYSAVCMMMLRENKLSKQLLSVAENTSPLKSNGKNHNRSDSDIYLEANVEIDKKITKLAIDIKIAEEKMEKEKQASTSQKHTSKNHKFKDDSDESDDDAWDDFVPTGALSGLAKLILGDNSEEEDADEDPISTDIFPSKYRLFKSRIYKEEDDKLPQCILTDSLVNPIGVSPMSPACSNTFSNREEFKKWIQLLNAIPTNPNPYTQNIPVTIFGYSLNDRLQMNGNQLCSLYDKLIQSEAFTSKWIKVYFELCTRLYNVSSMEMMISQQQTEVSQQALSLQQKCAQMLLNYFNLLKQHKTKHSSMSSSIISASMSNIDSNPDIMSKLNDISDKLVEKKAFLFTVSMEMFAIAGRLFHPEEEEIGFIVGVLKEWFGSQIMYIQLAKLQATIRFHMRLFRYDCMMPMKEEIRKVYDELLNLFDNIESAESLPTAESPQPNAVNHRSSARNNQAYSIEKHYSPNLSTVAAKVIILFHRYHNFWITSLRRGSADDEWAYMPELPKHKLLSDKERFSLLLRKYYPKIPLCHTKAEVAYTVGSYWLRQPKSKDDRQLAECVLFECIYLYYKLSQSVQSFGFSFMITNDALKALKKFSEVLYANDKYEYSSLCYEVYVNNYKLLRGRHDYQFIDDLTSVTTKHNDYKHSVKYYEILYEKAKEEKKIPQIARLSTKLANLYMEKGEVLEAERIKLESIDYAKRYGTLMDYKTDLEIELGTLLLQGGKFEKCIAVLYSVAQEQANKRHIVYEILSRAYLKKRWFAECEDSLTEIANVLVNFYIQLNQQQEMRILETVSKYYFKRSMFGYALECVNIALYRCSGTFAVLANLFKLKGKILKSICQYSTRLSFPCSISESTEEELHQLVTQIEQTPSNRNNLYEGINENDCSFVFSKRPTYYCVAQLLQDCIDCFTKAAGYYEACSNQIGEAKVNLLISETLLDYLFVPVALLGKDPEPYIKLKEQSEENRKKNADPQHSQFKPITPLDYLDLNHIFANYIEAALETSVAACDVFLCMNSYITSAECKYLQGKISSAKSFWCECRDVLFTLFIDSDSHVILSSGTPLGVIEKLMIIVKRMVRLLFCFEPEFVNQHLGIFDVYYVIDIQYEQAAKRLPTFDAESEYVDKDQQHPLSLEYYNNYFYSNLDKIIGNNKQLSEADKQLLIKNKLFEILQKRVTATSSTYLTPSLPSSFSSSSLSTLTTLRKGTLKKSASISSSSSNDKSSEGSLGSATISQFLDVPTTTHKKSSPSEFIKPNMTQLKQKILERVFGCILTMKQDSKKYSNEIHDRLKARNQECMRRLYNLMNAIRESGISISKHKKGKKGASTINFSNEAPLSPLFAKSPHIVSPKQRERSMSVDAGNTGGTLMTMDLLPGDVELMEMLIRTVNLQKGTKLKGTIQQTMNIHLILERNIARYTSISPDINCLEENFKLVQKMKLLDQLVYVFYIDSVLIFYIPKEGRKVVIPFGGRDHAILDDKIRNVIDLNESPATPRRGQNDSVEFLSNKVSNWSTKDLGKDLTLIDDYLLTLITRSAREKKTKKFTHEDIVKGLSKVLNAQSVFSYKPDLAKYEEFKKSISLLNFSFKQLYTQKTGTISGTLSSTFGRKKSIGSIPKLDQLPTFDDHIILLCNSFLNVIPWELLFEVSLTRVNAIQYFIGRIKKKKSSEAKISRFIAFYSEDEAKFILPAEQERKEWIFEDIQCKLNFRRSKTAGRIHKDLQDIPFHTPIIKNGKKPTKSSYKKKYEFVSFIELSSIVNAQNSNLIRTLQEKVGKDEFPVFLFTWSDLANLSNIIHFIFLYIPDCSLLFVPEMDMKKCVKYLMMLLETYLPQLCSSSPKTLSVPMMNGGDSTTPSTPNGESTNSSSIPPERRNLHKFLLFATKLLKDEFEIPTALFFPPSLYTKPTKKKPSASSSFFDVSPRR</sequence>
<gene>
    <name evidence="2" type="ORF">NAEGRDRAFT_64113</name>
</gene>
<dbReference type="InterPro" id="IPR011990">
    <property type="entry name" value="TPR-like_helical_dom_sf"/>
</dbReference>
<dbReference type="OrthoDB" id="18070at2759"/>
<name>D2V5K4_NAEGR</name>
<dbReference type="SUPFAM" id="SSF48452">
    <property type="entry name" value="TPR-like"/>
    <property type="match status" value="1"/>
</dbReference>
<dbReference type="InParanoid" id="D2V5K4"/>
<reference evidence="2 3" key="1">
    <citation type="journal article" date="2010" name="Cell">
        <title>The genome of Naegleria gruberi illuminates early eukaryotic versatility.</title>
        <authorList>
            <person name="Fritz-Laylin L.K."/>
            <person name="Prochnik S.E."/>
            <person name="Ginger M.L."/>
            <person name="Dacks J.B."/>
            <person name="Carpenter M.L."/>
            <person name="Field M.C."/>
            <person name="Kuo A."/>
            <person name="Paredez A."/>
            <person name="Chapman J."/>
            <person name="Pham J."/>
            <person name="Shu S."/>
            <person name="Neupane R."/>
            <person name="Cipriano M."/>
            <person name="Mancuso J."/>
            <person name="Tu H."/>
            <person name="Salamov A."/>
            <person name="Lindquist E."/>
            <person name="Shapiro H."/>
            <person name="Lucas S."/>
            <person name="Grigoriev I.V."/>
            <person name="Cande W.Z."/>
            <person name="Fulton C."/>
            <person name="Rokhsar D.S."/>
            <person name="Dawson S.C."/>
        </authorList>
    </citation>
    <scope>NUCLEOTIDE SEQUENCE [LARGE SCALE GENOMIC DNA]</scope>
    <source>
        <strain evidence="2 3">NEG-M</strain>
    </source>
</reference>
<feature type="region of interest" description="Disordered" evidence="1">
    <location>
        <begin position="250"/>
        <end position="280"/>
    </location>
</feature>